<evidence type="ECO:0000313" key="1">
    <source>
        <dbReference type="EMBL" id="CAH3182284.1"/>
    </source>
</evidence>
<gene>
    <name evidence="1" type="ORF">PEVE_00014105</name>
</gene>
<dbReference type="EMBL" id="CALNXI010002055">
    <property type="protein sequence ID" value="CAH3182284.1"/>
    <property type="molecule type" value="Genomic_DNA"/>
</dbReference>
<dbReference type="Proteomes" id="UP001159427">
    <property type="component" value="Unassembled WGS sequence"/>
</dbReference>
<name>A0ABN8RTK8_9CNID</name>
<accession>A0ABN8RTK8</accession>
<reference evidence="1 2" key="1">
    <citation type="submission" date="2022-05" db="EMBL/GenBank/DDBJ databases">
        <authorList>
            <consortium name="Genoscope - CEA"/>
            <person name="William W."/>
        </authorList>
    </citation>
    <scope>NUCLEOTIDE SEQUENCE [LARGE SCALE GENOMIC DNA]</scope>
</reference>
<evidence type="ECO:0000313" key="2">
    <source>
        <dbReference type="Proteomes" id="UP001159427"/>
    </source>
</evidence>
<organism evidence="1 2">
    <name type="scientific">Porites evermanni</name>
    <dbReference type="NCBI Taxonomy" id="104178"/>
    <lineage>
        <taxon>Eukaryota</taxon>
        <taxon>Metazoa</taxon>
        <taxon>Cnidaria</taxon>
        <taxon>Anthozoa</taxon>
        <taxon>Hexacorallia</taxon>
        <taxon>Scleractinia</taxon>
        <taxon>Fungiina</taxon>
        <taxon>Poritidae</taxon>
        <taxon>Porites</taxon>
    </lineage>
</organism>
<protein>
    <submittedName>
        <fullName evidence="1">Uncharacterized protein</fullName>
    </submittedName>
</protein>
<sequence length="117" mass="13718">MLRRMFESPAGCCLYQAKFTYQEWFSELPEFFRGQLSRCYRIAEKIVVYTSIHTMVDASLLAYADVTYVGHKYEDAAREEEGKQVRALGKKERYSGDIYKTFNANRVSKIHQTLNPR</sequence>
<proteinExistence type="predicted"/>
<keyword evidence="2" id="KW-1185">Reference proteome</keyword>
<comment type="caution">
    <text evidence="1">The sequence shown here is derived from an EMBL/GenBank/DDBJ whole genome shotgun (WGS) entry which is preliminary data.</text>
</comment>